<protein>
    <submittedName>
        <fullName evidence="1">Uncharacterized protein</fullName>
    </submittedName>
</protein>
<dbReference type="KEGG" id="loi:92358820"/>
<reference evidence="2" key="2">
    <citation type="journal article" date="2021" name="Sci. Data">
        <title>Chromosome-scale genome sequencing, assembly and annotation of six genomes from subfamily Leishmaniinae.</title>
        <authorList>
            <person name="Almutairi H."/>
            <person name="Urbaniak M.D."/>
            <person name="Bates M.D."/>
            <person name="Jariyapan N."/>
            <person name="Kwakye-Nuako G."/>
            <person name="Thomaz Soccol V."/>
            <person name="Al-Salem W.S."/>
            <person name="Dillon R.J."/>
            <person name="Bates P.A."/>
            <person name="Gatherer D."/>
        </authorList>
    </citation>
    <scope>NUCLEOTIDE SEQUENCE [LARGE SCALE GENOMIC DNA]</scope>
</reference>
<sequence length="59" mass="6617">MPVSELMRTTVRASFATLQLYLCCGLLGTIRESPMLSVVAKLLGRKGRKERAFLCRRTS</sequence>
<evidence type="ECO:0000313" key="2">
    <source>
        <dbReference type="Proteomes" id="UP000674143"/>
    </source>
</evidence>
<gene>
    <name evidence="1" type="ORF">LSCM4_02866</name>
</gene>
<dbReference type="AlphaFoldDB" id="A0A836FVM0"/>
<dbReference type="EMBL" id="JAFHLR010000032">
    <property type="protein sequence ID" value="KAG5470172.1"/>
    <property type="molecule type" value="Genomic_DNA"/>
</dbReference>
<comment type="caution">
    <text evidence="1">The sequence shown here is derived from an EMBL/GenBank/DDBJ whole genome shotgun (WGS) entry which is preliminary data.</text>
</comment>
<dbReference type="RefSeq" id="XP_067060438.1">
    <property type="nucleotide sequence ID" value="XM_067204886.1"/>
</dbReference>
<keyword evidence="2" id="KW-1185">Reference proteome</keyword>
<evidence type="ECO:0000313" key="1">
    <source>
        <dbReference type="EMBL" id="KAG5470172.1"/>
    </source>
</evidence>
<reference evidence="2" key="1">
    <citation type="journal article" date="2021" name="Microbiol. Resour. Announc.">
        <title>LGAAP: Leishmaniinae Genome Assembly and Annotation Pipeline.</title>
        <authorList>
            <person name="Almutairi H."/>
            <person name="Urbaniak M.D."/>
            <person name="Bates M.D."/>
            <person name="Jariyapan N."/>
            <person name="Kwakye-Nuako G."/>
            <person name="Thomaz-Soccol V."/>
            <person name="Al-Salem W.S."/>
            <person name="Dillon R.J."/>
            <person name="Bates P.A."/>
            <person name="Gatherer D."/>
        </authorList>
    </citation>
    <scope>NUCLEOTIDE SEQUENCE [LARGE SCALE GENOMIC DNA]</scope>
</reference>
<organism evidence="1 2">
    <name type="scientific">Leishmania orientalis</name>
    <dbReference type="NCBI Taxonomy" id="2249476"/>
    <lineage>
        <taxon>Eukaryota</taxon>
        <taxon>Discoba</taxon>
        <taxon>Euglenozoa</taxon>
        <taxon>Kinetoplastea</taxon>
        <taxon>Metakinetoplastina</taxon>
        <taxon>Trypanosomatida</taxon>
        <taxon>Trypanosomatidae</taxon>
        <taxon>Leishmaniinae</taxon>
        <taxon>Leishmania</taxon>
    </lineage>
</organism>
<dbReference type="Proteomes" id="UP000674143">
    <property type="component" value="Unassembled WGS sequence"/>
</dbReference>
<dbReference type="GeneID" id="92358820"/>
<proteinExistence type="predicted"/>
<accession>A0A836FVM0</accession>
<name>A0A836FVM0_9TRYP</name>